<gene>
    <name evidence="4" type="ORF">JOF55_003846</name>
</gene>
<keyword evidence="1" id="KW-0560">Oxidoreductase</keyword>
<dbReference type="PRINTS" id="PR00420">
    <property type="entry name" value="RNGMNOXGNASE"/>
</dbReference>
<evidence type="ECO:0000259" key="3">
    <source>
        <dbReference type="Pfam" id="PF01494"/>
    </source>
</evidence>
<comment type="caution">
    <text evidence="4">The sequence shown here is derived from an EMBL/GenBank/DDBJ whole genome shotgun (WGS) entry which is preliminary data.</text>
</comment>
<evidence type="ECO:0000256" key="1">
    <source>
        <dbReference type="ARBA" id="ARBA00023002"/>
    </source>
</evidence>
<protein>
    <submittedName>
        <fullName evidence="4">2-polyprenyl-6-methoxyphenol hydroxylase-like FAD-dependent oxidoreductase</fullName>
    </submittedName>
</protein>
<dbReference type="Gene3D" id="3.50.50.60">
    <property type="entry name" value="FAD/NAD(P)-binding domain"/>
    <property type="match status" value="1"/>
</dbReference>
<feature type="domain" description="FAD-binding" evidence="3">
    <location>
        <begin position="5"/>
        <end position="354"/>
    </location>
</feature>
<proteinExistence type="predicted"/>
<dbReference type="AlphaFoldDB" id="A0AAE3ZHA8"/>
<dbReference type="GO" id="GO:0016491">
    <property type="term" value="F:oxidoreductase activity"/>
    <property type="evidence" value="ECO:0007669"/>
    <property type="project" value="UniProtKB-KW"/>
</dbReference>
<dbReference type="RefSeq" id="WP_310276128.1">
    <property type="nucleotide sequence ID" value="NZ_JAVDXW010000001.1"/>
</dbReference>
<dbReference type="PANTHER" id="PTHR43476">
    <property type="entry name" value="3-(3-HYDROXY-PHENYL)PROPIONATE/3-HYDROXYCINNAMIC ACID HYDROXYLASE"/>
    <property type="match status" value="1"/>
</dbReference>
<dbReference type="InterPro" id="IPR036188">
    <property type="entry name" value="FAD/NAD-bd_sf"/>
</dbReference>
<dbReference type="InterPro" id="IPR002938">
    <property type="entry name" value="FAD-bd"/>
</dbReference>
<dbReference type="InterPro" id="IPR050631">
    <property type="entry name" value="PheA/TfdB_FAD_monoxygenase"/>
</dbReference>
<evidence type="ECO:0000313" key="5">
    <source>
        <dbReference type="Proteomes" id="UP001180845"/>
    </source>
</evidence>
<dbReference type="PANTHER" id="PTHR43476:SF5">
    <property type="entry name" value="FAD-DEPENDENT MONOOXYGENASE"/>
    <property type="match status" value="1"/>
</dbReference>
<feature type="region of interest" description="Disordered" evidence="2">
    <location>
        <begin position="405"/>
        <end position="424"/>
    </location>
</feature>
<keyword evidence="5" id="KW-1185">Reference proteome</keyword>
<dbReference type="EMBL" id="JAVDXW010000001">
    <property type="protein sequence ID" value="MDR7303665.1"/>
    <property type="molecule type" value="Genomic_DNA"/>
</dbReference>
<dbReference type="SUPFAM" id="SSF51905">
    <property type="entry name" value="FAD/NAD(P)-binding domain"/>
    <property type="match status" value="1"/>
</dbReference>
<sequence>MIPEETDVLIIGGGPAGSLLGCMLARRGIRVIVAEKQATVERSFRGETLVSGSLTALNELGFGPAMRAHGYLETKGMKMYLEKRHVMDVEYLRTARKKPYIDMPQPALLSIINDAASQEPSYHHAAGAQMTNLIEESGKVVGAELRFGDGSRSTVRARLVVGADGRFSKVRKAAGVKAHVEPMDRDVLWFKVPRPPEWDRHYTQFFVDRDRHLVCMPTYPDDIRVAQNLPKRGFGKIRNAGLDSFKEQVRKLAPQLGPLMDNHLNSWDDTSFLEIFTAYVDNWARDGLVLIGDASHTCTPILGQGVNLAIQDCVRITPIIAEALRNGADEEPVPGRVFSDFVTERRAHKDQVTRFQTAQESGLAVTSKAGILARQIKYRILHRLPVKYRMLNKMLGTVPIDPVDLRAEPENVPAGDAGAESSRR</sequence>
<accession>A0AAE3ZHA8</accession>
<organism evidence="4 5">
    <name type="scientific">Haloactinomyces albus</name>
    <dbReference type="NCBI Taxonomy" id="1352928"/>
    <lineage>
        <taxon>Bacteria</taxon>
        <taxon>Bacillati</taxon>
        <taxon>Actinomycetota</taxon>
        <taxon>Actinomycetes</taxon>
        <taxon>Actinopolysporales</taxon>
        <taxon>Actinopolysporaceae</taxon>
        <taxon>Haloactinomyces</taxon>
    </lineage>
</organism>
<name>A0AAE3ZHA8_9ACTN</name>
<dbReference type="Proteomes" id="UP001180845">
    <property type="component" value="Unassembled WGS sequence"/>
</dbReference>
<reference evidence="4" key="1">
    <citation type="submission" date="2023-07" db="EMBL/GenBank/DDBJ databases">
        <title>Sequencing the genomes of 1000 actinobacteria strains.</title>
        <authorList>
            <person name="Klenk H.-P."/>
        </authorList>
    </citation>
    <scope>NUCLEOTIDE SEQUENCE</scope>
    <source>
        <strain evidence="4">DSM 45977</strain>
    </source>
</reference>
<evidence type="ECO:0000256" key="2">
    <source>
        <dbReference type="SAM" id="MobiDB-lite"/>
    </source>
</evidence>
<dbReference type="GO" id="GO:0071949">
    <property type="term" value="F:FAD binding"/>
    <property type="evidence" value="ECO:0007669"/>
    <property type="project" value="InterPro"/>
</dbReference>
<evidence type="ECO:0000313" key="4">
    <source>
        <dbReference type="EMBL" id="MDR7303665.1"/>
    </source>
</evidence>
<dbReference type="Pfam" id="PF01494">
    <property type="entry name" value="FAD_binding_3"/>
    <property type="match status" value="1"/>
</dbReference>